<dbReference type="CDD" id="cd03143">
    <property type="entry name" value="A4_beta-galactosidase_middle_domain"/>
    <property type="match status" value="1"/>
</dbReference>
<reference evidence="16" key="4">
    <citation type="submission" date="2023-08" db="EMBL/GenBank/DDBJ databases">
        <title>Reintroducing virulent viruses to syntetic microbiomes.</title>
        <authorList>
            <person name="Wilde J."/>
            <person name="Boyes R."/>
            <person name="Robinson A.V."/>
            <person name="Daisley B.A."/>
            <person name="Allen-Vercoe E."/>
        </authorList>
    </citation>
    <scope>NUCLEOTIDE SEQUENCE</scope>
    <source>
        <strain evidence="16">225I_12FAA</strain>
    </source>
</reference>
<feature type="domain" description="Beta-galactosidase C-terminal" evidence="13">
    <location>
        <begin position="644"/>
        <end position="689"/>
    </location>
</feature>
<dbReference type="EC" id="3.2.1.23" evidence="3 8"/>
<evidence type="ECO:0000313" key="20">
    <source>
        <dbReference type="Proteomes" id="UP000448877"/>
    </source>
</evidence>
<dbReference type="InterPro" id="IPR029062">
    <property type="entry name" value="Class_I_gatase-like"/>
</dbReference>
<protein>
    <recommendedName>
        <fullName evidence="3 8">Beta-galactosidase</fullName>
        <shortName evidence="8">Beta-gal</shortName>
        <ecNumber evidence="3 8">3.2.1.23</ecNumber>
    </recommendedName>
</protein>
<evidence type="ECO:0000256" key="2">
    <source>
        <dbReference type="ARBA" id="ARBA00005940"/>
    </source>
</evidence>
<evidence type="ECO:0000259" key="13">
    <source>
        <dbReference type="Pfam" id="PF08533"/>
    </source>
</evidence>
<keyword evidence="5 8" id="KW-0378">Hydrolase</keyword>
<evidence type="ECO:0000313" key="19">
    <source>
        <dbReference type="Proteomes" id="UP000283341"/>
    </source>
</evidence>
<dbReference type="KEGG" id="bcel:BcellWH2_02967"/>
<dbReference type="InterPro" id="IPR013738">
    <property type="entry name" value="Beta_galactosidase_Trimer"/>
</dbReference>
<accession>A0A0P0GJP8</accession>
<comment type="similarity">
    <text evidence="2 8">Belongs to the glycosyl hydrolase 42 family.</text>
</comment>
<gene>
    <name evidence="14" type="primary">bgaA_2</name>
    <name evidence="14" type="ORF">BcellWH2_02967</name>
    <name evidence="17" type="ORF">DWX97_22275</name>
    <name evidence="15" type="ORF">F2Y81_07495</name>
    <name evidence="16" type="ORF">RO785_25510</name>
</gene>
<keyword evidence="7 8" id="KW-0326">Glycosidase</keyword>
<keyword evidence="6" id="KW-0862">Zinc</keyword>
<evidence type="ECO:0000256" key="1">
    <source>
        <dbReference type="ARBA" id="ARBA00001412"/>
    </source>
</evidence>
<feature type="active site" description="Nucleophile" evidence="9">
    <location>
        <position position="324"/>
    </location>
</feature>
<dbReference type="Gene3D" id="3.40.50.880">
    <property type="match status" value="1"/>
</dbReference>
<evidence type="ECO:0000256" key="10">
    <source>
        <dbReference type="PIRSR" id="PIRSR001084-2"/>
    </source>
</evidence>
<evidence type="ECO:0000256" key="4">
    <source>
        <dbReference type="ARBA" id="ARBA00022723"/>
    </source>
</evidence>
<dbReference type="PANTHER" id="PTHR36447">
    <property type="entry name" value="BETA-GALACTOSIDASE GANA"/>
    <property type="match status" value="1"/>
</dbReference>
<dbReference type="GeneID" id="66305709"/>
<organism evidence="14 18">
    <name type="scientific">Bacteroides cellulosilyticus</name>
    <dbReference type="NCBI Taxonomy" id="246787"/>
    <lineage>
        <taxon>Bacteria</taxon>
        <taxon>Pseudomonadati</taxon>
        <taxon>Bacteroidota</taxon>
        <taxon>Bacteroidia</taxon>
        <taxon>Bacteroidales</taxon>
        <taxon>Bacteroidaceae</taxon>
        <taxon>Bacteroides</taxon>
    </lineage>
</organism>
<proteinExistence type="inferred from homology"/>
<reference evidence="14 18" key="1">
    <citation type="journal article" date="2015" name="Science">
        <title>Genetic determinants of in vivo fitness and diet responsiveness in multiple human gut Bacteroides.</title>
        <authorList>
            <person name="Wu M."/>
            <person name="McNulty N.P."/>
            <person name="Rodionov D.A."/>
            <person name="Khoroshkin M.S."/>
            <person name="Griffin N.W."/>
            <person name="Cheng J."/>
            <person name="Latreille P."/>
            <person name="Kerstetter R.A."/>
            <person name="Terrapon N."/>
            <person name="Henrissat B."/>
            <person name="Osterman A.L."/>
            <person name="Gordon J.I."/>
        </authorList>
    </citation>
    <scope>NUCLEOTIDE SEQUENCE [LARGE SCALE GENOMIC DNA]</scope>
    <source>
        <strain evidence="14 18">WH2</strain>
    </source>
</reference>
<feature type="binding site" evidence="10">
    <location>
        <position position="133"/>
    </location>
    <ligand>
        <name>substrate</name>
    </ligand>
</feature>
<evidence type="ECO:0000256" key="5">
    <source>
        <dbReference type="ARBA" id="ARBA00022801"/>
    </source>
</evidence>
<dbReference type="InterPro" id="IPR003476">
    <property type="entry name" value="Glyco_hydro_42"/>
</dbReference>
<evidence type="ECO:0000256" key="8">
    <source>
        <dbReference type="PIRNR" id="PIRNR001084"/>
    </source>
</evidence>
<dbReference type="Gene3D" id="3.20.20.80">
    <property type="entry name" value="Glycosidases"/>
    <property type="match status" value="1"/>
</dbReference>
<dbReference type="Pfam" id="PF02449">
    <property type="entry name" value="Glyco_hydro_42"/>
    <property type="match status" value="1"/>
</dbReference>
<dbReference type="GO" id="GO:0009341">
    <property type="term" value="C:beta-galactosidase complex"/>
    <property type="evidence" value="ECO:0007669"/>
    <property type="project" value="InterPro"/>
</dbReference>
<feature type="active site" description="Proton donor" evidence="9">
    <location>
        <position position="172"/>
    </location>
</feature>
<evidence type="ECO:0000256" key="3">
    <source>
        <dbReference type="ARBA" id="ARBA00012756"/>
    </source>
</evidence>
<evidence type="ECO:0000313" key="18">
    <source>
        <dbReference type="Proteomes" id="UP000061809"/>
    </source>
</evidence>
<dbReference type="SUPFAM" id="SSF51445">
    <property type="entry name" value="(Trans)glycosidases"/>
    <property type="match status" value="1"/>
</dbReference>
<evidence type="ECO:0000256" key="9">
    <source>
        <dbReference type="PIRSR" id="PIRSR001084-1"/>
    </source>
</evidence>
<evidence type="ECO:0000259" key="11">
    <source>
        <dbReference type="Pfam" id="PF02449"/>
    </source>
</evidence>
<dbReference type="EMBL" id="JAVSNH010000002">
    <property type="protein sequence ID" value="MDT4514327.1"/>
    <property type="molecule type" value="Genomic_DNA"/>
</dbReference>
<dbReference type="EMBL" id="QRVJ01000030">
    <property type="protein sequence ID" value="RGS33242.1"/>
    <property type="molecule type" value="Genomic_DNA"/>
</dbReference>
<dbReference type="EMBL" id="CP012801">
    <property type="protein sequence ID" value="ALJ60205.1"/>
    <property type="molecule type" value="Genomic_DNA"/>
</dbReference>
<dbReference type="AlphaFoldDB" id="A0A0P0GJP8"/>
<feature type="domain" description="Beta-galactosidase trimerisation" evidence="12">
    <location>
        <begin position="415"/>
        <end position="618"/>
    </location>
</feature>
<name>A0A0P0GJP8_9BACE</name>
<dbReference type="PANTHER" id="PTHR36447:SF2">
    <property type="entry name" value="BETA-GALACTOSIDASE YESZ"/>
    <property type="match status" value="1"/>
</dbReference>
<dbReference type="Proteomes" id="UP000061809">
    <property type="component" value="Chromosome"/>
</dbReference>
<dbReference type="EMBL" id="VVYV01000009">
    <property type="protein sequence ID" value="KAA5420835.1"/>
    <property type="molecule type" value="Genomic_DNA"/>
</dbReference>
<sequence length="689" mass="80172">MKTEKHVVILWLIISLLLPTLACAQYKFDNVLYGAAYYHEYMPTDRLDKDIQMMKDCGLSVVRVGESSWGLFEPREGEFEFAWMDRIIDKMHQAGIKVILGTPTYAIPAWMAEKHPDVLTTYERGNKAYYGTRQNMDISNPAYLFYSERIIRKMMEHYANHPAIIGYQVDNEATARGTNNHDFFVGFRSYIKEKFDNDLDSLNKAWGLNYWSMNIHSWEEFYTRDGVTNPSYKNEWERYGRKRIADFLNWQVDIVNEYKRKDQFVTHCFMPAFHEIDQVESFRQMEYPAINPYHSVQDGQNGRLISYSGDHMRTVAKGNYLITETNAQTTGWDARYQYPPYDNQLRQNVYSHLASGANMVEYWHWHSIHYGQETYWKGILGHDLEPNRIYHEFTAVAKELKNIGSKLVNLKKKNDVAILYSHDSYYGLRFMPYTHGDNYPVEMLHSSLYNMNIETDIVHCDKVSDFSEYKMLIIPPLYIATDELLEKIDAFVKNGGKVIMMYKSGYCNEHSAVRAMLAPGPLRKACGFYYQESSTIGWMELKDNPFGLDNKKAIGEIIEFIIPETAQPLAYADHPFFGKWPVITENSYGKGSLVYIASYPSQELFEKIVRTEAEKAGIVSDDEYKFPIIVKKGTNDKGRTIRYIFNYSPTSQEVEYNYASKGKELLKNRTLSKGDSMTIAPWDLLIVEE</sequence>
<evidence type="ECO:0000313" key="16">
    <source>
        <dbReference type="EMBL" id="MDT4514327.1"/>
    </source>
</evidence>
<dbReference type="GO" id="GO:0004565">
    <property type="term" value="F:beta-galactosidase activity"/>
    <property type="evidence" value="ECO:0007669"/>
    <property type="project" value="UniProtKB-EC"/>
</dbReference>
<dbReference type="GO" id="GO:0006012">
    <property type="term" value="P:galactose metabolic process"/>
    <property type="evidence" value="ECO:0007669"/>
    <property type="project" value="InterPro"/>
</dbReference>
<dbReference type="InterPro" id="IPR017853">
    <property type="entry name" value="GH"/>
</dbReference>
<dbReference type="Proteomes" id="UP000448877">
    <property type="component" value="Unassembled WGS sequence"/>
</dbReference>
<comment type="catalytic activity">
    <reaction evidence="1 8">
        <text>Hydrolysis of terminal non-reducing beta-D-galactose residues in beta-D-galactosides.</text>
        <dbReference type="EC" id="3.2.1.23"/>
    </reaction>
</comment>
<evidence type="ECO:0000313" key="14">
    <source>
        <dbReference type="EMBL" id="ALJ60205.1"/>
    </source>
</evidence>
<dbReference type="Pfam" id="PF08532">
    <property type="entry name" value="Glyco_hydro_42M"/>
    <property type="match status" value="1"/>
</dbReference>
<dbReference type="InterPro" id="IPR013739">
    <property type="entry name" value="Beta_galactosidase_C"/>
</dbReference>
<dbReference type="PIRSF" id="PIRSF001084">
    <property type="entry name" value="B-galactosidase"/>
    <property type="match status" value="1"/>
</dbReference>
<evidence type="ECO:0000313" key="17">
    <source>
        <dbReference type="EMBL" id="RGS33242.1"/>
    </source>
</evidence>
<evidence type="ECO:0000313" key="15">
    <source>
        <dbReference type="EMBL" id="KAA5420835.1"/>
    </source>
</evidence>
<dbReference type="Proteomes" id="UP000283341">
    <property type="component" value="Unassembled WGS sequence"/>
</dbReference>
<dbReference type="Pfam" id="PF08533">
    <property type="entry name" value="Glyco_hydro_42C"/>
    <property type="match status" value="1"/>
</dbReference>
<dbReference type="PATRIC" id="fig|246787.4.peg.3069"/>
<reference evidence="17 19" key="2">
    <citation type="submission" date="2018-08" db="EMBL/GenBank/DDBJ databases">
        <title>A genome reference for cultivated species of the human gut microbiota.</title>
        <authorList>
            <person name="Zou Y."/>
            <person name="Xue W."/>
            <person name="Luo G."/>
        </authorList>
    </citation>
    <scope>NUCLEOTIDE SEQUENCE [LARGE SCALE GENOMIC DNA]</scope>
    <source>
        <strain evidence="17 19">AF22-3AC</strain>
    </source>
</reference>
<reference evidence="15 20" key="3">
    <citation type="journal article" date="2019" name="Nat. Med.">
        <title>A library of human gut bacterial isolates paired with longitudinal multiomics data enables mechanistic microbiome research.</title>
        <authorList>
            <person name="Poyet M."/>
            <person name="Groussin M."/>
            <person name="Gibbons S.M."/>
            <person name="Avila-Pacheco J."/>
            <person name="Jiang X."/>
            <person name="Kearney S.M."/>
            <person name="Perrotta A.R."/>
            <person name="Berdy B."/>
            <person name="Zhao S."/>
            <person name="Lieberman T.D."/>
            <person name="Swanson P.K."/>
            <person name="Smith M."/>
            <person name="Roesemann S."/>
            <person name="Alexander J.E."/>
            <person name="Rich S.A."/>
            <person name="Livny J."/>
            <person name="Vlamakis H."/>
            <person name="Clish C."/>
            <person name="Bullock K."/>
            <person name="Deik A."/>
            <person name="Scott J."/>
            <person name="Pierce K.A."/>
            <person name="Xavier R.J."/>
            <person name="Alm E.J."/>
        </authorList>
    </citation>
    <scope>NUCLEOTIDE SEQUENCE [LARGE SCALE GENOMIC DNA]</scope>
    <source>
        <strain evidence="15 20">BIOML-A6</strain>
    </source>
</reference>
<evidence type="ECO:0000256" key="7">
    <source>
        <dbReference type="ARBA" id="ARBA00023295"/>
    </source>
</evidence>
<dbReference type="RefSeq" id="WP_007218774.1">
    <property type="nucleotide sequence ID" value="NZ_CP012801.1"/>
</dbReference>
<feature type="domain" description="Glycoside hydrolase family 42 N-terminal" evidence="11">
    <location>
        <begin position="37"/>
        <end position="403"/>
    </location>
</feature>
<evidence type="ECO:0000256" key="6">
    <source>
        <dbReference type="ARBA" id="ARBA00022833"/>
    </source>
</evidence>
<feature type="binding site" evidence="10">
    <location>
        <position position="171"/>
    </location>
    <ligand>
        <name>substrate</name>
    </ligand>
</feature>
<dbReference type="GO" id="GO:0046872">
    <property type="term" value="F:metal ion binding"/>
    <property type="evidence" value="ECO:0007669"/>
    <property type="project" value="UniProtKB-KW"/>
</dbReference>
<evidence type="ECO:0000259" key="12">
    <source>
        <dbReference type="Pfam" id="PF08532"/>
    </source>
</evidence>
<feature type="binding site" evidence="10">
    <location>
        <position position="332"/>
    </location>
    <ligand>
        <name>substrate</name>
    </ligand>
</feature>
<dbReference type="SUPFAM" id="SSF52317">
    <property type="entry name" value="Class I glutamine amidotransferase-like"/>
    <property type="match status" value="1"/>
</dbReference>
<dbReference type="InterPro" id="IPR013529">
    <property type="entry name" value="Glyco_hydro_42_N"/>
</dbReference>
<dbReference type="Proteomes" id="UP001266995">
    <property type="component" value="Unassembled WGS sequence"/>
</dbReference>
<keyword evidence="4" id="KW-0479">Metal-binding</keyword>